<dbReference type="AlphaFoldDB" id="A0AA88NGQ7"/>
<dbReference type="PROSITE" id="PS51842">
    <property type="entry name" value="IF_ROD_2"/>
    <property type="match status" value="1"/>
</dbReference>
<dbReference type="EMBL" id="JAUPFM010000003">
    <property type="protein sequence ID" value="KAK2856956.1"/>
    <property type="molecule type" value="Genomic_DNA"/>
</dbReference>
<dbReference type="PROSITE" id="PS00226">
    <property type="entry name" value="IF_ROD_1"/>
    <property type="match status" value="1"/>
</dbReference>
<evidence type="ECO:0000256" key="1">
    <source>
        <dbReference type="ARBA" id="ARBA00022754"/>
    </source>
</evidence>
<evidence type="ECO:0000313" key="4">
    <source>
        <dbReference type="EMBL" id="KAK2856956.1"/>
    </source>
</evidence>
<dbReference type="Gene3D" id="1.20.5.170">
    <property type="match status" value="1"/>
</dbReference>
<accession>A0AA88NGQ7</accession>
<gene>
    <name evidence="4" type="ORF">Q5P01_005691</name>
</gene>
<dbReference type="InterPro" id="IPR039008">
    <property type="entry name" value="IF_rod_dom"/>
</dbReference>
<dbReference type="GO" id="GO:0005882">
    <property type="term" value="C:intermediate filament"/>
    <property type="evidence" value="ECO:0007669"/>
    <property type="project" value="UniProtKB-KW"/>
</dbReference>
<proteinExistence type="predicted"/>
<reference evidence="4" key="1">
    <citation type="submission" date="2023-07" db="EMBL/GenBank/DDBJ databases">
        <title>Chromosome-level Genome Assembly of Striped Snakehead (Channa striata).</title>
        <authorList>
            <person name="Liu H."/>
        </authorList>
    </citation>
    <scope>NUCLEOTIDE SEQUENCE</scope>
    <source>
        <strain evidence="4">Gz</strain>
        <tissue evidence="4">Muscle</tissue>
    </source>
</reference>
<evidence type="ECO:0000256" key="2">
    <source>
        <dbReference type="ARBA" id="ARBA00023054"/>
    </source>
</evidence>
<dbReference type="SUPFAM" id="SSF64593">
    <property type="entry name" value="Intermediate filament protein, coiled coil region"/>
    <property type="match status" value="1"/>
</dbReference>
<keyword evidence="2" id="KW-0175">Coiled coil</keyword>
<evidence type="ECO:0000313" key="5">
    <source>
        <dbReference type="Proteomes" id="UP001187415"/>
    </source>
</evidence>
<dbReference type="Proteomes" id="UP001187415">
    <property type="component" value="Unassembled WGS sequence"/>
</dbReference>
<keyword evidence="5" id="KW-1185">Reference proteome</keyword>
<dbReference type="InterPro" id="IPR018039">
    <property type="entry name" value="IF_conserved"/>
</dbReference>
<feature type="domain" description="IF rod" evidence="3">
    <location>
        <begin position="1"/>
        <end position="25"/>
    </location>
</feature>
<sequence>MNLKLALDIEISTYRKLLEGEEARINNFLRPGENHFFHFKHLPEKPPAPAPIIVPPTTTVPATTVVPPAFPASKKRLLIRVEVREGRVVSESSRYTED</sequence>
<protein>
    <recommendedName>
        <fullName evidence="3">IF rod domain-containing protein</fullName>
    </recommendedName>
</protein>
<name>A0AA88NGQ7_CHASR</name>
<organism evidence="4 5">
    <name type="scientific">Channa striata</name>
    <name type="common">Snakehead murrel</name>
    <name type="synonym">Ophicephalus striatus</name>
    <dbReference type="NCBI Taxonomy" id="64152"/>
    <lineage>
        <taxon>Eukaryota</taxon>
        <taxon>Metazoa</taxon>
        <taxon>Chordata</taxon>
        <taxon>Craniata</taxon>
        <taxon>Vertebrata</taxon>
        <taxon>Euteleostomi</taxon>
        <taxon>Actinopterygii</taxon>
        <taxon>Neopterygii</taxon>
        <taxon>Teleostei</taxon>
        <taxon>Neoteleostei</taxon>
        <taxon>Acanthomorphata</taxon>
        <taxon>Anabantaria</taxon>
        <taxon>Anabantiformes</taxon>
        <taxon>Channoidei</taxon>
        <taxon>Channidae</taxon>
        <taxon>Channa</taxon>
    </lineage>
</organism>
<evidence type="ECO:0000259" key="3">
    <source>
        <dbReference type="PROSITE" id="PS51842"/>
    </source>
</evidence>
<keyword evidence="1" id="KW-0403">Intermediate filament</keyword>
<comment type="caution">
    <text evidence="4">The sequence shown here is derived from an EMBL/GenBank/DDBJ whole genome shotgun (WGS) entry which is preliminary data.</text>
</comment>